<comment type="caution">
    <text evidence="1">The sequence shown here is derived from an EMBL/GenBank/DDBJ whole genome shotgun (WGS) entry which is preliminary data.</text>
</comment>
<proteinExistence type="predicted"/>
<protein>
    <submittedName>
        <fullName evidence="1">Uncharacterized protein</fullName>
    </submittedName>
</protein>
<dbReference type="Proteomes" id="UP000239209">
    <property type="component" value="Unassembled WGS sequence"/>
</dbReference>
<gene>
    <name evidence="1" type="ORF">CLV70_11033</name>
</gene>
<name>A0A2T0S213_9ACTN</name>
<reference evidence="1 2" key="1">
    <citation type="submission" date="2018-03" db="EMBL/GenBank/DDBJ databases">
        <title>Genomic Encyclopedia of Archaeal and Bacterial Type Strains, Phase II (KMG-II): from individual species to whole genera.</title>
        <authorList>
            <person name="Goeker M."/>
        </authorList>
    </citation>
    <scope>NUCLEOTIDE SEQUENCE [LARGE SCALE GENOMIC DNA]</scope>
    <source>
        <strain evidence="1 2">DSM 45348</strain>
    </source>
</reference>
<organism evidence="1 2">
    <name type="scientific">Pseudosporangium ferrugineum</name>
    <dbReference type="NCBI Taxonomy" id="439699"/>
    <lineage>
        <taxon>Bacteria</taxon>
        <taxon>Bacillati</taxon>
        <taxon>Actinomycetota</taxon>
        <taxon>Actinomycetes</taxon>
        <taxon>Micromonosporales</taxon>
        <taxon>Micromonosporaceae</taxon>
        <taxon>Pseudosporangium</taxon>
    </lineage>
</organism>
<dbReference type="EMBL" id="PVZG01000010">
    <property type="protein sequence ID" value="PRY27448.1"/>
    <property type="molecule type" value="Genomic_DNA"/>
</dbReference>
<evidence type="ECO:0000313" key="1">
    <source>
        <dbReference type="EMBL" id="PRY27448.1"/>
    </source>
</evidence>
<evidence type="ECO:0000313" key="2">
    <source>
        <dbReference type="Proteomes" id="UP000239209"/>
    </source>
</evidence>
<accession>A0A2T0S213</accession>
<dbReference type="AlphaFoldDB" id="A0A2T0S213"/>
<keyword evidence="2" id="KW-1185">Reference proteome</keyword>
<sequence length="57" mass="6066">MVTGTAIAVAAVVAAATPLPLLPTALGPHRPWLPASWLATARTDHRRVLTVLRFPRS</sequence>